<dbReference type="Gene3D" id="3.40.190.10">
    <property type="entry name" value="Periplasmic binding protein-like II"/>
    <property type="match status" value="2"/>
</dbReference>
<evidence type="ECO:0000313" key="6">
    <source>
        <dbReference type="EMBL" id="TYC60030.1"/>
    </source>
</evidence>
<dbReference type="Gene3D" id="1.10.10.10">
    <property type="entry name" value="Winged helix-like DNA-binding domain superfamily/Winged helix DNA-binding domain"/>
    <property type="match status" value="1"/>
</dbReference>
<keyword evidence="3" id="KW-0238">DNA-binding</keyword>
<proteinExistence type="inferred from homology"/>
<keyword evidence="4" id="KW-0804">Transcription</keyword>
<organism evidence="6 7">
    <name type="scientific">Zoogloea oleivorans</name>
    <dbReference type="NCBI Taxonomy" id="1552750"/>
    <lineage>
        <taxon>Bacteria</taxon>
        <taxon>Pseudomonadati</taxon>
        <taxon>Pseudomonadota</taxon>
        <taxon>Betaproteobacteria</taxon>
        <taxon>Rhodocyclales</taxon>
        <taxon>Zoogloeaceae</taxon>
        <taxon>Zoogloea</taxon>
    </lineage>
</organism>
<dbReference type="PROSITE" id="PS50931">
    <property type="entry name" value="HTH_LYSR"/>
    <property type="match status" value="1"/>
</dbReference>
<evidence type="ECO:0000256" key="2">
    <source>
        <dbReference type="ARBA" id="ARBA00023015"/>
    </source>
</evidence>
<feature type="domain" description="HTH lysR-type" evidence="5">
    <location>
        <begin position="1"/>
        <end position="58"/>
    </location>
</feature>
<dbReference type="Pfam" id="PF03466">
    <property type="entry name" value="LysR_substrate"/>
    <property type="match status" value="1"/>
</dbReference>
<dbReference type="CDD" id="cd08414">
    <property type="entry name" value="PBP2_LTTR_aromatics_like"/>
    <property type="match status" value="1"/>
</dbReference>
<name>A0A6C2D0M5_9RHOO</name>
<dbReference type="PANTHER" id="PTHR30346:SF17">
    <property type="entry name" value="LYSR FAMILY TRANSCRIPTIONAL REGULATOR"/>
    <property type="match status" value="1"/>
</dbReference>
<dbReference type="FunFam" id="1.10.10.10:FF:000001">
    <property type="entry name" value="LysR family transcriptional regulator"/>
    <property type="match status" value="1"/>
</dbReference>
<dbReference type="InterPro" id="IPR036388">
    <property type="entry name" value="WH-like_DNA-bd_sf"/>
</dbReference>
<sequence>MELRHLRYFVAVAEALNFTRAAERLHIGQPPLSQQIQALEAELGVQLFERTKRRVALTPAGERFLDSARRILGDTERAIDEVRRIARGELGELRIGFTSSLPFTALLPNLVRRYRAQRPEVTLILREMFTSDQYAALEKDELDVGFVRYTGLATPPGVTVREIHHDPLRLVINASHPLASRPALSLADVRDEGFITYPAGTGTGLVALLQQLCLNAGFAPRIVQTAGEATTQIGLVAAGLGVALLPSPLECVRIDGVRYVPVSDSGAHLSLGIAVHEKHGKPMITEFLGNLEGADRDIANNTTRPNTQP</sequence>
<dbReference type="PANTHER" id="PTHR30346">
    <property type="entry name" value="TRANSCRIPTIONAL DUAL REGULATOR HCAR-RELATED"/>
    <property type="match status" value="1"/>
</dbReference>
<dbReference type="Proteomes" id="UP000389128">
    <property type="component" value="Unassembled WGS sequence"/>
</dbReference>
<reference evidence="6 7" key="1">
    <citation type="submission" date="2019-01" db="EMBL/GenBank/DDBJ databases">
        <title>Zoogloea oleivorans genome sequencing and assembly.</title>
        <authorList>
            <person name="Tancsics A."/>
            <person name="Farkas M."/>
            <person name="Kriszt B."/>
            <person name="Maroti G."/>
            <person name="Horvath B."/>
        </authorList>
    </citation>
    <scope>NUCLEOTIDE SEQUENCE [LARGE SCALE GENOMIC DNA]</scope>
    <source>
        <strain evidence="6 7">Buc</strain>
    </source>
</reference>
<dbReference type="SUPFAM" id="SSF46785">
    <property type="entry name" value="Winged helix' DNA-binding domain"/>
    <property type="match status" value="1"/>
</dbReference>
<evidence type="ECO:0000256" key="1">
    <source>
        <dbReference type="ARBA" id="ARBA00009437"/>
    </source>
</evidence>
<dbReference type="EMBL" id="SDKK01000006">
    <property type="protein sequence ID" value="TYC60030.1"/>
    <property type="molecule type" value="Genomic_DNA"/>
</dbReference>
<keyword evidence="7" id="KW-1185">Reference proteome</keyword>
<comment type="caution">
    <text evidence="6">The sequence shown here is derived from an EMBL/GenBank/DDBJ whole genome shotgun (WGS) entry which is preliminary data.</text>
</comment>
<comment type="similarity">
    <text evidence="1">Belongs to the LysR transcriptional regulatory family.</text>
</comment>
<evidence type="ECO:0000313" key="7">
    <source>
        <dbReference type="Proteomes" id="UP000389128"/>
    </source>
</evidence>
<evidence type="ECO:0000259" key="5">
    <source>
        <dbReference type="PROSITE" id="PS50931"/>
    </source>
</evidence>
<dbReference type="InterPro" id="IPR000847">
    <property type="entry name" value="LysR_HTH_N"/>
</dbReference>
<dbReference type="InterPro" id="IPR005119">
    <property type="entry name" value="LysR_subst-bd"/>
</dbReference>
<dbReference type="SUPFAM" id="SSF53850">
    <property type="entry name" value="Periplasmic binding protein-like II"/>
    <property type="match status" value="1"/>
</dbReference>
<evidence type="ECO:0000256" key="3">
    <source>
        <dbReference type="ARBA" id="ARBA00023125"/>
    </source>
</evidence>
<evidence type="ECO:0000256" key="4">
    <source>
        <dbReference type="ARBA" id="ARBA00023163"/>
    </source>
</evidence>
<dbReference type="GO" id="GO:0003700">
    <property type="term" value="F:DNA-binding transcription factor activity"/>
    <property type="evidence" value="ECO:0007669"/>
    <property type="project" value="InterPro"/>
</dbReference>
<dbReference type="PRINTS" id="PR00039">
    <property type="entry name" value="HTHLYSR"/>
</dbReference>
<dbReference type="InterPro" id="IPR036390">
    <property type="entry name" value="WH_DNA-bd_sf"/>
</dbReference>
<accession>A0A6C2D0M5</accession>
<gene>
    <name evidence="6" type="ORF">ETQ85_08420</name>
</gene>
<keyword evidence="2" id="KW-0805">Transcription regulation</keyword>
<dbReference type="Pfam" id="PF00126">
    <property type="entry name" value="HTH_1"/>
    <property type="match status" value="1"/>
</dbReference>
<dbReference type="GO" id="GO:0032993">
    <property type="term" value="C:protein-DNA complex"/>
    <property type="evidence" value="ECO:0007669"/>
    <property type="project" value="TreeGrafter"/>
</dbReference>
<dbReference type="RefSeq" id="WP_148578588.1">
    <property type="nucleotide sequence ID" value="NZ_SDKK01000006.1"/>
</dbReference>
<dbReference type="GO" id="GO:0003677">
    <property type="term" value="F:DNA binding"/>
    <property type="evidence" value="ECO:0007669"/>
    <property type="project" value="UniProtKB-KW"/>
</dbReference>
<dbReference type="OrthoDB" id="5292387at2"/>
<dbReference type="AlphaFoldDB" id="A0A6C2D0M5"/>
<protein>
    <submittedName>
        <fullName evidence="6">LysR family transcriptional regulator</fullName>
    </submittedName>
</protein>